<dbReference type="Proteomes" id="UP000572377">
    <property type="component" value="Unassembled WGS sequence"/>
</dbReference>
<keyword evidence="2" id="KW-1185">Reference proteome</keyword>
<sequence length="52" mass="5954">MARRHLQQKRPRPWRGGALSRWQADHDGMEVKTWAMRDGKRLEVKGGAAGRG</sequence>
<comment type="caution">
    <text evidence="1">The sequence shown here is derived from an EMBL/GenBank/DDBJ whole genome shotgun (WGS) entry which is preliminary data.</text>
</comment>
<dbReference type="EMBL" id="JABFBC010000005">
    <property type="protein sequence ID" value="NNU82073.1"/>
    <property type="molecule type" value="Genomic_DNA"/>
</dbReference>
<gene>
    <name evidence="1" type="ORF">HMH01_16665</name>
</gene>
<dbReference type="RefSeq" id="WP_171326938.1">
    <property type="nucleotide sequence ID" value="NZ_JABFBC010000005.1"/>
</dbReference>
<accession>A0A849L742</accession>
<proteinExistence type="predicted"/>
<protein>
    <submittedName>
        <fullName evidence="1">Uncharacterized protein</fullName>
    </submittedName>
</protein>
<dbReference type="AlphaFoldDB" id="A0A849L742"/>
<reference evidence="1 2" key="1">
    <citation type="submission" date="2020-05" db="EMBL/GenBank/DDBJ databases">
        <title>Gimesia benthica sp. nov., a novel planctomycete isolated from a deep-sea water sample of the Northwest Indian Ocean.</title>
        <authorList>
            <person name="Wang J."/>
            <person name="Ruan C."/>
            <person name="Song L."/>
            <person name="Zhu Y."/>
            <person name="Li A."/>
            <person name="Zheng X."/>
            <person name="Wang L."/>
            <person name="Lu Z."/>
            <person name="Huang Y."/>
            <person name="Du W."/>
            <person name="Zhou Y."/>
            <person name="Huang L."/>
            <person name="Dai X."/>
        </authorList>
    </citation>
    <scope>NUCLEOTIDE SEQUENCE [LARGE SCALE GENOMIC DNA]</scope>
    <source>
        <strain evidence="1 2">YYQ-30</strain>
    </source>
</reference>
<name>A0A849L742_9RHOB</name>
<evidence type="ECO:0000313" key="2">
    <source>
        <dbReference type="Proteomes" id="UP000572377"/>
    </source>
</evidence>
<evidence type="ECO:0000313" key="1">
    <source>
        <dbReference type="EMBL" id="NNU82073.1"/>
    </source>
</evidence>
<organism evidence="1 2">
    <name type="scientific">Halovulum dunhuangense</name>
    <dbReference type="NCBI Taxonomy" id="1505036"/>
    <lineage>
        <taxon>Bacteria</taxon>
        <taxon>Pseudomonadati</taxon>
        <taxon>Pseudomonadota</taxon>
        <taxon>Alphaproteobacteria</taxon>
        <taxon>Rhodobacterales</taxon>
        <taxon>Paracoccaceae</taxon>
        <taxon>Halovulum</taxon>
    </lineage>
</organism>